<dbReference type="EMBL" id="FMUR01000004">
    <property type="protein sequence ID" value="SCX86074.1"/>
    <property type="molecule type" value="Genomic_DNA"/>
</dbReference>
<organism evidence="1 2">
    <name type="scientific">Butyrivibrio hungatei</name>
    <dbReference type="NCBI Taxonomy" id="185008"/>
    <lineage>
        <taxon>Bacteria</taxon>
        <taxon>Bacillati</taxon>
        <taxon>Bacillota</taxon>
        <taxon>Clostridia</taxon>
        <taxon>Lachnospirales</taxon>
        <taxon>Lachnospiraceae</taxon>
        <taxon>Butyrivibrio</taxon>
    </lineage>
</organism>
<evidence type="ECO:0000313" key="1">
    <source>
        <dbReference type="EMBL" id="SCX86074.1"/>
    </source>
</evidence>
<dbReference type="AlphaFoldDB" id="A0A1G5B787"/>
<reference evidence="2" key="1">
    <citation type="submission" date="2016-10" db="EMBL/GenBank/DDBJ databases">
        <authorList>
            <person name="Varghese N."/>
            <person name="Submissions S."/>
        </authorList>
    </citation>
    <scope>NUCLEOTIDE SEQUENCE [LARGE SCALE GENOMIC DNA]</scope>
    <source>
        <strain evidence="2">XBD2006</strain>
    </source>
</reference>
<sequence>MDKEKLKQCLMDTGCSEDASENILKQYESGSMENMLRLLKKERCRIMDEYHECGRKIDFMDFMLRKIESEMNKNNGGIK</sequence>
<dbReference type="OrthoDB" id="3078708at2"/>
<gene>
    <name evidence="1" type="ORF">SAMN02910451_00570</name>
</gene>
<accession>A0A1G5B787</accession>
<keyword evidence="2" id="KW-1185">Reference proteome</keyword>
<protein>
    <submittedName>
        <fullName evidence="1">Uncharacterized protein</fullName>
    </submittedName>
</protein>
<evidence type="ECO:0000313" key="2">
    <source>
        <dbReference type="Proteomes" id="UP000183047"/>
    </source>
</evidence>
<dbReference type="Proteomes" id="UP000183047">
    <property type="component" value="Unassembled WGS sequence"/>
</dbReference>
<dbReference type="RefSeq" id="WP_074461347.1">
    <property type="nucleotide sequence ID" value="NZ_FMUR01000004.1"/>
</dbReference>
<proteinExistence type="predicted"/>
<name>A0A1G5B787_9FIRM</name>